<evidence type="ECO:0000313" key="4">
    <source>
        <dbReference type="EMBL" id="OCL04896.1"/>
    </source>
</evidence>
<organism evidence="4 5">
    <name type="scientific">Glonium stellatum</name>
    <dbReference type="NCBI Taxonomy" id="574774"/>
    <lineage>
        <taxon>Eukaryota</taxon>
        <taxon>Fungi</taxon>
        <taxon>Dikarya</taxon>
        <taxon>Ascomycota</taxon>
        <taxon>Pezizomycotina</taxon>
        <taxon>Dothideomycetes</taxon>
        <taxon>Pleosporomycetidae</taxon>
        <taxon>Gloniales</taxon>
        <taxon>Gloniaceae</taxon>
        <taxon>Glonium</taxon>
    </lineage>
</organism>
<evidence type="ECO:0000259" key="3">
    <source>
        <dbReference type="Pfam" id="PF25053"/>
    </source>
</evidence>
<dbReference type="EMBL" id="KV750415">
    <property type="protein sequence ID" value="OCL04896.1"/>
    <property type="molecule type" value="Genomic_DNA"/>
</dbReference>
<protein>
    <recommendedName>
        <fullName evidence="6">NACHT domain-containing protein</fullName>
    </recommendedName>
</protein>
<dbReference type="InterPro" id="IPR056693">
    <property type="entry name" value="DUF7791"/>
</dbReference>
<dbReference type="Gene3D" id="3.40.50.300">
    <property type="entry name" value="P-loop containing nucleotide triphosphate hydrolases"/>
    <property type="match status" value="1"/>
</dbReference>
<dbReference type="OrthoDB" id="443402at2759"/>
<dbReference type="PANTHER" id="PTHR10039:SF5">
    <property type="entry name" value="NACHT DOMAIN-CONTAINING PROTEIN"/>
    <property type="match status" value="1"/>
</dbReference>
<dbReference type="SUPFAM" id="SSF52540">
    <property type="entry name" value="P-loop containing nucleoside triphosphate hydrolases"/>
    <property type="match status" value="1"/>
</dbReference>
<evidence type="ECO:0000313" key="5">
    <source>
        <dbReference type="Proteomes" id="UP000250140"/>
    </source>
</evidence>
<feature type="domain" description="DUF7791" evidence="3">
    <location>
        <begin position="307"/>
        <end position="386"/>
    </location>
</feature>
<dbReference type="InterPro" id="IPR056884">
    <property type="entry name" value="NPHP3-like_N"/>
</dbReference>
<evidence type="ECO:0000256" key="1">
    <source>
        <dbReference type="ARBA" id="ARBA00022737"/>
    </source>
</evidence>
<gene>
    <name evidence="4" type="ORF">AOQ84DRAFT_299951</name>
</gene>
<dbReference type="Pfam" id="PF25053">
    <property type="entry name" value="DUF7791"/>
    <property type="match status" value="1"/>
</dbReference>
<reference evidence="4 5" key="1">
    <citation type="journal article" date="2016" name="Nat. Commun.">
        <title>Ectomycorrhizal ecology is imprinted in the genome of the dominant symbiotic fungus Cenococcum geophilum.</title>
        <authorList>
            <consortium name="DOE Joint Genome Institute"/>
            <person name="Peter M."/>
            <person name="Kohler A."/>
            <person name="Ohm R.A."/>
            <person name="Kuo A."/>
            <person name="Krutzmann J."/>
            <person name="Morin E."/>
            <person name="Arend M."/>
            <person name="Barry K.W."/>
            <person name="Binder M."/>
            <person name="Choi C."/>
            <person name="Clum A."/>
            <person name="Copeland A."/>
            <person name="Grisel N."/>
            <person name="Haridas S."/>
            <person name="Kipfer T."/>
            <person name="LaButti K."/>
            <person name="Lindquist E."/>
            <person name="Lipzen A."/>
            <person name="Maire R."/>
            <person name="Meier B."/>
            <person name="Mihaltcheva S."/>
            <person name="Molinier V."/>
            <person name="Murat C."/>
            <person name="Poggeler S."/>
            <person name="Quandt C.A."/>
            <person name="Sperisen C."/>
            <person name="Tritt A."/>
            <person name="Tisserant E."/>
            <person name="Crous P.W."/>
            <person name="Henrissat B."/>
            <person name="Nehls U."/>
            <person name="Egli S."/>
            <person name="Spatafora J.W."/>
            <person name="Grigoriev I.V."/>
            <person name="Martin F.M."/>
        </authorList>
    </citation>
    <scope>NUCLEOTIDE SEQUENCE [LARGE SCALE GENOMIC DNA]</scope>
    <source>
        <strain evidence="4 5">CBS 207.34</strain>
    </source>
</reference>
<evidence type="ECO:0008006" key="6">
    <source>
        <dbReference type="Google" id="ProtNLM"/>
    </source>
</evidence>
<dbReference type="Proteomes" id="UP000250140">
    <property type="component" value="Unassembled WGS sequence"/>
</dbReference>
<proteinExistence type="predicted"/>
<accession>A0A8E2EU68</accession>
<dbReference type="Pfam" id="PF24883">
    <property type="entry name" value="NPHP3_N"/>
    <property type="match status" value="1"/>
</dbReference>
<feature type="domain" description="Nephrocystin 3-like N-terminal" evidence="2">
    <location>
        <begin position="72"/>
        <end position="147"/>
    </location>
</feature>
<name>A0A8E2EU68_9PEZI</name>
<dbReference type="AlphaFoldDB" id="A0A8E2EU68"/>
<keyword evidence="5" id="KW-1185">Reference proteome</keyword>
<sequence>MPGARETIRSESHSWDSAPQYGNDIKTRLLRRLGFSMIQDREDRITEALTDTFKWIYHEQVPKAGRFTWNPFVPWLQSDTGLYWIAGKAGSGKSTLMKFLHSDPRTKEYLGVWAQDSRLVIASHFFWNSGNSIQMSVEGLIRTLLHAFRKILSPPFNRFRFFFFIDGLDECSGDHEELIALLKEMAASSHIKMCLASRPWSVFQDAFNSSPSLMLQHLTSHDIRVYINTKFYEHRGFLELEKGDSKLAAQLCGDITEKASGVFLWVRLVVRSLLRGIANGDRVIDLMRRLEDLPEDLEMLFRKILDSVDPAYKLHSAQLFQIHRTASEFDNGISLLHFSYADDDDRALWDDEERPLGRDEFIYRVKSMDRRLDSRTKGLLETTTSFIDEIEDK</sequence>
<dbReference type="InterPro" id="IPR027417">
    <property type="entry name" value="P-loop_NTPase"/>
</dbReference>
<evidence type="ECO:0000259" key="2">
    <source>
        <dbReference type="Pfam" id="PF24883"/>
    </source>
</evidence>
<dbReference type="PANTHER" id="PTHR10039">
    <property type="entry name" value="AMELOGENIN"/>
    <property type="match status" value="1"/>
</dbReference>
<keyword evidence="1" id="KW-0677">Repeat</keyword>